<evidence type="ECO:0000256" key="1">
    <source>
        <dbReference type="SAM" id="MobiDB-lite"/>
    </source>
</evidence>
<dbReference type="CDD" id="cd06093">
    <property type="entry name" value="PX_domain"/>
    <property type="match status" value="1"/>
</dbReference>
<organism evidence="4 5">
    <name type="scientific">Chrysochromulina tobinii</name>
    <dbReference type="NCBI Taxonomy" id="1460289"/>
    <lineage>
        <taxon>Eukaryota</taxon>
        <taxon>Haptista</taxon>
        <taxon>Haptophyta</taxon>
        <taxon>Prymnesiophyceae</taxon>
        <taxon>Prymnesiales</taxon>
        <taxon>Chrysochromulinaceae</taxon>
        <taxon>Chrysochromulina</taxon>
    </lineage>
</organism>
<dbReference type="SUPFAM" id="SSF64268">
    <property type="entry name" value="PX domain"/>
    <property type="match status" value="1"/>
</dbReference>
<feature type="compositionally biased region" description="Low complexity" evidence="1">
    <location>
        <begin position="167"/>
        <end position="194"/>
    </location>
</feature>
<evidence type="ECO:0000259" key="3">
    <source>
        <dbReference type="PROSITE" id="PS51205"/>
    </source>
</evidence>
<dbReference type="PANTHER" id="PTHR23101">
    <property type="entry name" value="RAB GDP/GTP EXCHANGE FACTOR"/>
    <property type="match status" value="1"/>
</dbReference>
<protein>
    <submittedName>
        <fullName evidence="4">Vacuolar sorting protein 9 domain-containing protein</fullName>
    </submittedName>
</protein>
<dbReference type="InterPro" id="IPR003123">
    <property type="entry name" value="VPS9"/>
</dbReference>
<evidence type="ECO:0000259" key="2">
    <source>
        <dbReference type="PROSITE" id="PS50195"/>
    </source>
</evidence>
<evidence type="ECO:0000313" key="4">
    <source>
        <dbReference type="EMBL" id="KOO25209.1"/>
    </source>
</evidence>
<proteinExistence type="predicted"/>
<keyword evidence="5" id="KW-1185">Reference proteome</keyword>
<comment type="caution">
    <text evidence="4">The sequence shown here is derived from an EMBL/GenBank/DDBJ whole genome shotgun (WGS) entry which is preliminary data.</text>
</comment>
<dbReference type="Gene3D" id="1.20.1050.80">
    <property type="entry name" value="VPS9 domain"/>
    <property type="match status" value="1"/>
</dbReference>
<dbReference type="Gene3D" id="3.30.1520.10">
    <property type="entry name" value="Phox-like domain"/>
    <property type="match status" value="1"/>
</dbReference>
<dbReference type="Pfam" id="PF02204">
    <property type="entry name" value="VPS9"/>
    <property type="match status" value="1"/>
</dbReference>
<dbReference type="InterPro" id="IPR001683">
    <property type="entry name" value="PX_dom"/>
</dbReference>
<dbReference type="InterPro" id="IPR036871">
    <property type="entry name" value="PX_dom_sf"/>
</dbReference>
<feature type="domain" description="PX" evidence="2">
    <location>
        <begin position="1"/>
        <end position="142"/>
    </location>
</feature>
<dbReference type="SUPFAM" id="SSF109993">
    <property type="entry name" value="VPS9 domain"/>
    <property type="match status" value="1"/>
</dbReference>
<dbReference type="GO" id="GO:0005829">
    <property type="term" value="C:cytosol"/>
    <property type="evidence" value="ECO:0007669"/>
    <property type="project" value="TreeGrafter"/>
</dbReference>
<dbReference type="OrthoDB" id="10264848at2759"/>
<dbReference type="Pfam" id="PF00787">
    <property type="entry name" value="PX"/>
    <property type="match status" value="1"/>
</dbReference>
<dbReference type="PANTHER" id="PTHR23101:SF25">
    <property type="entry name" value="GTPASE-ACTIVATING PROTEIN AND VPS9 DOMAIN-CONTAINING PROTEIN 1"/>
    <property type="match status" value="1"/>
</dbReference>
<dbReference type="Proteomes" id="UP000037460">
    <property type="component" value="Unassembled WGS sequence"/>
</dbReference>
<dbReference type="GO" id="GO:0035091">
    <property type="term" value="F:phosphatidylinositol binding"/>
    <property type="evidence" value="ECO:0007669"/>
    <property type="project" value="InterPro"/>
</dbReference>
<dbReference type="GO" id="GO:0016192">
    <property type="term" value="P:vesicle-mediated transport"/>
    <property type="evidence" value="ECO:0007669"/>
    <property type="project" value="InterPro"/>
</dbReference>
<gene>
    <name evidence="4" type="ORF">Ctob_012425</name>
</gene>
<evidence type="ECO:0000313" key="5">
    <source>
        <dbReference type="Proteomes" id="UP000037460"/>
    </source>
</evidence>
<feature type="domain" description="VPS9" evidence="3">
    <location>
        <begin position="320"/>
        <end position="429"/>
    </location>
</feature>
<dbReference type="AlphaFoldDB" id="A0A0M0JF40"/>
<dbReference type="PROSITE" id="PS50195">
    <property type="entry name" value="PX"/>
    <property type="match status" value="1"/>
</dbReference>
<sequence>MPRPTMRTEITHTVNVVQKERGFFGGAAHQCVVTKYIIHVSLPSAGSAVPLEWQVARRYSHFRSNHAALSSMFNNLPKLPPKGMWDSKGLSSSSAGLAPPDPELIASRMVLLDAYLKQLLAIPAISGCTQMRTFLGAYQGMQPAWFEGLSRDSLARMTPLPDDLVESSASPASPATTPGAWGSAAADGASPALAHGHKGDGSGHASASALDPPPLEEFAPGAAGDNSAAQAIIREMGLLVSADAFAAQFPKLHFASQPDVAAGMVQRFLNGMEAAVAVAHPEVYPNGCTEGALWWARDVLEDRLLHRLHDHVFGVLAGEQQEDTELSDCLDALSDALTPAQLDVSAAFCDTRFNRWAAASAELRQIALRRTPRAKMDCVMQCVLQLKQGLLECLGAVGGAGPLGADELFPVFVYVVLSCNPPPLASDGP</sequence>
<name>A0A0M0JF40_9EUKA</name>
<dbReference type="GO" id="GO:0030139">
    <property type="term" value="C:endocytic vesicle"/>
    <property type="evidence" value="ECO:0007669"/>
    <property type="project" value="TreeGrafter"/>
</dbReference>
<reference evidence="5" key="1">
    <citation type="journal article" date="2015" name="PLoS Genet.">
        <title>Genome Sequence and Transcriptome Analyses of Chrysochromulina tobin: Metabolic Tools for Enhanced Algal Fitness in the Prominent Order Prymnesiales (Haptophyceae).</title>
        <authorList>
            <person name="Hovde B.T."/>
            <person name="Deodato C.R."/>
            <person name="Hunsperger H.M."/>
            <person name="Ryken S.A."/>
            <person name="Yost W."/>
            <person name="Jha R.K."/>
            <person name="Patterson J."/>
            <person name="Monnat R.J. Jr."/>
            <person name="Barlow S.B."/>
            <person name="Starkenburg S.R."/>
            <person name="Cattolico R.A."/>
        </authorList>
    </citation>
    <scope>NUCLEOTIDE SEQUENCE</scope>
    <source>
        <strain evidence="5">CCMP291</strain>
    </source>
</reference>
<feature type="region of interest" description="Disordered" evidence="1">
    <location>
        <begin position="161"/>
        <end position="222"/>
    </location>
</feature>
<dbReference type="InterPro" id="IPR037191">
    <property type="entry name" value="VPS9_dom_sf"/>
</dbReference>
<dbReference type="PROSITE" id="PS51205">
    <property type="entry name" value="VPS9"/>
    <property type="match status" value="1"/>
</dbReference>
<dbReference type="GO" id="GO:0031267">
    <property type="term" value="F:small GTPase binding"/>
    <property type="evidence" value="ECO:0007669"/>
    <property type="project" value="TreeGrafter"/>
</dbReference>
<dbReference type="InterPro" id="IPR045046">
    <property type="entry name" value="Vps9-like"/>
</dbReference>
<dbReference type="EMBL" id="JWZX01003006">
    <property type="protein sequence ID" value="KOO25209.1"/>
    <property type="molecule type" value="Genomic_DNA"/>
</dbReference>
<accession>A0A0M0JF40</accession>
<dbReference type="GO" id="GO:0005085">
    <property type="term" value="F:guanyl-nucleotide exchange factor activity"/>
    <property type="evidence" value="ECO:0007669"/>
    <property type="project" value="InterPro"/>
</dbReference>